<gene>
    <name evidence="3" type="ORF">CU102_18745</name>
</gene>
<sequence>MARLIFTIAVILSLILPALADDTPEALVDRWYAGLANADRATFSDLLSDDAKVILEDIDAIQTKEEFLGSLDEWKNAVRGATIRHRISNIGDGTITVFVCYQFPGNTTYTREIFNFRGTKIIESAQSSVGEACEGF</sequence>
<evidence type="ECO:0000313" key="3">
    <source>
        <dbReference type="EMBL" id="PSH66557.1"/>
    </source>
</evidence>
<dbReference type="RefSeq" id="WP_106712632.1">
    <property type="nucleotide sequence ID" value="NZ_PGGO01000015.1"/>
</dbReference>
<name>A0A2P7BJ95_9HYPH</name>
<proteinExistence type="predicted"/>
<evidence type="ECO:0000259" key="2">
    <source>
        <dbReference type="Pfam" id="PF13474"/>
    </source>
</evidence>
<keyword evidence="1" id="KW-0732">Signal</keyword>
<protein>
    <recommendedName>
        <fullName evidence="2">SnoaL-like domain-containing protein</fullName>
    </recommendedName>
</protein>
<reference evidence="4" key="1">
    <citation type="submission" date="2017-11" db="EMBL/GenBank/DDBJ databases">
        <authorList>
            <person name="Kuznetsova I."/>
            <person name="Sazanova A."/>
            <person name="Chirak E."/>
            <person name="Safronova V."/>
            <person name="Willems A."/>
        </authorList>
    </citation>
    <scope>NUCLEOTIDE SEQUENCE [LARGE SCALE GENOMIC DNA]</scope>
    <source>
        <strain evidence="4">STM 196</strain>
    </source>
</reference>
<organism evidence="3 4">
    <name type="scientific">Phyllobacterium brassicacearum</name>
    <dbReference type="NCBI Taxonomy" id="314235"/>
    <lineage>
        <taxon>Bacteria</taxon>
        <taxon>Pseudomonadati</taxon>
        <taxon>Pseudomonadota</taxon>
        <taxon>Alphaproteobacteria</taxon>
        <taxon>Hyphomicrobiales</taxon>
        <taxon>Phyllobacteriaceae</taxon>
        <taxon>Phyllobacterium</taxon>
    </lineage>
</organism>
<dbReference type="OrthoDB" id="8030579at2"/>
<dbReference type="InterPro" id="IPR037401">
    <property type="entry name" value="SnoaL-like"/>
</dbReference>
<comment type="caution">
    <text evidence="3">The sequence shown here is derived from an EMBL/GenBank/DDBJ whole genome shotgun (WGS) entry which is preliminary data.</text>
</comment>
<dbReference type="Pfam" id="PF13474">
    <property type="entry name" value="SnoaL_3"/>
    <property type="match status" value="1"/>
</dbReference>
<feature type="signal peptide" evidence="1">
    <location>
        <begin position="1"/>
        <end position="20"/>
    </location>
</feature>
<evidence type="ECO:0000256" key="1">
    <source>
        <dbReference type="SAM" id="SignalP"/>
    </source>
</evidence>
<dbReference type="InterPro" id="IPR032710">
    <property type="entry name" value="NTF2-like_dom_sf"/>
</dbReference>
<keyword evidence="4" id="KW-1185">Reference proteome</keyword>
<evidence type="ECO:0000313" key="4">
    <source>
        <dbReference type="Proteomes" id="UP000241444"/>
    </source>
</evidence>
<dbReference type="EMBL" id="PGGO01000015">
    <property type="protein sequence ID" value="PSH66557.1"/>
    <property type="molecule type" value="Genomic_DNA"/>
</dbReference>
<feature type="domain" description="SnoaL-like" evidence="2">
    <location>
        <begin position="25"/>
        <end position="123"/>
    </location>
</feature>
<dbReference type="Proteomes" id="UP000241444">
    <property type="component" value="Unassembled WGS sequence"/>
</dbReference>
<accession>A0A2P7BJ95</accession>
<dbReference type="SUPFAM" id="SSF54427">
    <property type="entry name" value="NTF2-like"/>
    <property type="match status" value="1"/>
</dbReference>
<feature type="chain" id="PRO_5015159412" description="SnoaL-like domain-containing protein" evidence="1">
    <location>
        <begin position="21"/>
        <end position="136"/>
    </location>
</feature>
<dbReference type="Gene3D" id="3.10.450.50">
    <property type="match status" value="1"/>
</dbReference>
<dbReference type="AlphaFoldDB" id="A0A2P7BJ95"/>